<keyword evidence="2" id="KW-0808">Transferase</keyword>
<sequence length="412" mass="47026">MLTRSMFHCVPLRRFGASAFTNKQLRLHLPRHLLSTATFPVVEPPSQLIEEERVPWYDPKDFYPIRIGEVFQSRYQVVGKLGYGGYSTVWLCRDLVGHCHVAVKVCSRNAIPIKRELAALEHLNNLPKTKHAGRQFIRTLLDRFELTSNDVPSRSFQCLVFKPMAESIWAFREGRRLSQWLLKDILYHILLALDYLHSEAKLIHADIQEKNILLSLDDTEALQAYEEGEQTSPVARKIDGDRIIYLSRPIEPKQYGPPYLCDFGEARIGRTTYTGLIQPEQYRAPEVILGMPWNEKVDIWSVGVMIWNMFQGKNMFKVTGGPEDEAHDRYHIAHMVSLLGPPPVDFLKRSETGEPWKYFDAQGNWIGAADLPDDSLEEQSSIPEFRAEDGGMEAGRSLQCARAPEGRLASCA</sequence>
<dbReference type="PANTHER" id="PTHR45646:SF11">
    <property type="entry name" value="SERINE_THREONINE-PROTEIN KINASE DOA"/>
    <property type="match status" value="1"/>
</dbReference>
<keyword evidence="3 6" id="KW-0547">Nucleotide-binding</keyword>
<dbReference type="SMART" id="SM00220">
    <property type="entry name" value="S_TKc"/>
    <property type="match status" value="1"/>
</dbReference>
<proteinExistence type="predicted"/>
<dbReference type="OrthoDB" id="5979581at2759"/>
<evidence type="ECO:0000313" key="8">
    <source>
        <dbReference type="EMBL" id="RDX42633.1"/>
    </source>
</evidence>
<feature type="binding site" evidence="6">
    <location>
        <position position="114"/>
    </location>
    <ligand>
        <name>ATP</name>
        <dbReference type="ChEBI" id="CHEBI:30616"/>
    </ligand>
</feature>
<organism evidence="8 9">
    <name type="scientific">Lentinus brumalis</name>
    <dbReference type="NCBI Taxonomy" id="2498619"/>
    <lineage>
        <taxon>Eukaryota</taxon>
        <taxon>Fungi</taxon>
        <taxon>Dikarya</taxon>
        <taxon>Basidiomycota</taxon>
        <taxon>Agaricomycotina</taxon>
        <taxon>Agaricomycetes</taxon>
        <taxon>Polyporales</taxon>
        <taxon>Polyporaceae</taxon>
        <taxon>Lentinus</taxon>
    </lineage>
</organism>
<dbReference type="InterPro" id="IPR051175">
    <property type="entry name" value="CLK_kinases"/>
</dbReference>
<feature type="domain" description="Protein kinase" evidence="7">
    <location>
        <begin position="75"/>
        <end position="412"/>
    </location>
</feature>
<dbReference type="Gene3D" id="1.10.510.10">
    <property type="entry name" value="Transferase(Phosphotransferase) domain 1"/>
    <property type="match status" value="1"/>
</dbReference>
<evidence type="ECO:0000259" key="7">
    <source>
        <dbReference type="PROSITE" id="PS50011"/>
    </source>
</evidence>
<dbReference type="InterPro" id="IPR011009">
    <property type="entry name" value="Kinase-like_dom_sf"/>
</dbReference>
<evidence type="ECO:0000256" key="1">
    <source>
        <dbReference type="ARBA" id="ARBA00022527"/>
    </source>
</evidence>
<dbReference type="InterPro" id="IPR000719">
    <property type="entry name" value="Prot_kinase_dom"/>
</dbReference>
<name>A0A371CQR9_9APHY</name>
<dbReference type="SUPFAM" id="SSF56112">
    <property type="entry name" value="Protein kinase-like (PK-like)"/>
    <property type="match status" value="1"/>
</dbReference>
<feature type="non-terminal residue" evidence="8">
    <location>
        <position position="1"/>
    </location>
</feature>
<dbReference type="PROSITE" id="PS50011">
    <property type="entry name" value="PROTEIN_KINASE_DOM"/>
    <property type="match status" value="1"/>
</dbReference>
<dbReference type="GO" id="GO:0004674">
    <property type="term" value="F:protein serine/threonine kinase activity"/>
    <property type="evidence" value="ECO:0007669"/>
    <property type="project" value="UniProtKB-KW"/>
</dbReference>
<dbReference type="InterPro" id="IPR017441">
    <property type="entry name" value="Protein_kinase_ATP_BS"/>
</dbReference>
<dbReference type="EMBL" id="KZ857480">
    <property type="protein sequence ID" value="RDX42633.1"/>
    <property type="molecule type" value="Genomic_DNA"/>
</dbReference>
<evidence type="ECO:0000256" key="5">
    <source>
        <dbReference type="ARBA" id="ARBA00022840"/>
    </source>
</evidence>
<dbReference type="GO" id="GO:0005634">
    <property type="term" value="C:nucleus"/>
    <property type="evidence" value="ECO:0007669"/>
    <property type="project" value="TreeGrafter"/>
</dbReference>
<evidence type="ECO:0000313" key="9">
    <source>
        <dbReference type="Proteomes" id="UP000256964"/>
    </source>
</evidence>
<dbReference type="AlphaFoldDB" id="A0A371CQR9"/>
<evidence type="ECO:0000256" key="2">
    <source>
        <dbReference type="ARBA" id="ARBA00022679"/>
    </source>
</evidence>
<keyword evidence="4" id="KW-0418">Kinase</keyword>
<dbReference type="PROSITE" id="PS00107">
    <property type="entry name" value="PROTEIN_KINASE_ATP"/>
    <property type="match status" value="1"/>
</dbReference>
<protein>
    <submittedName>
        <fullName evidence="8">Kinase-like protein</fullName>
    </submittedName>
</protein>
<accession>A0A371CQR9</accession>
<dbReference type="PANTHER" id="PTHR45646">
    <property type="entry name" value="SERINE/THREONINE-PROTEIN KINASE DOA-RELATED"/>
    <property type="match status" value="1"/>
</dbReference>
<dbReference type="Proteomes" id="UP000256964">
    <property type="component" value="Unassembled WGS sequence"/>
</dbReference>
<evidence type="ECO:0000256" key="4">
    <source>
        <dbReference type="ARBA" id="ARBA00022777"/>
    </source>
</evidence>
<dbReference type="STRING" id="139420.A0A371CQR9"/>
<keyword evidence="9" id="KW-1185">Reference proteome</keyword>
<keyword evidence="1" id="KW-0723">Serine/threonine-protein kinase</keyword>
<dbReference type="Pfam" id="PF00069">
    <property type="entry name" value="Pkinase"/>
    <property type="match status" value="1"/>
</dbReference>
<dbReference type="Gene3D" id="3.30.200.20">
    <property type="entry name" value="Phosphorylase Kinase, domain 1"/>
    <property type="match status" value="1"/>
</dbReference>
<gene>
    <name evidence="8" type="ORF">OH76DRAFT_92144</name>
</gene>
<dbReference type="GO" id="GO:0043484">
    <property type="term" value="P:regulation of RNA splicing"/>
    <property type="evidence" value="ECO:0007669"/>
    <property type="project" value="TreeGrafter"/>
</dbReference>
<evidence type="ECO:0000256" key="3">
    <source>
        <dbReference type="ARBA" id="ARBA00022741"/>
    </source>
</evidence>
<reference evidence="8 9" key="1">
    <citation type="journal article" date="2018" name="Biotechnol. Biofuels">
        <title>Integrative visual omics of the white-rot fungus Polyporus brumalis exposes the biotechnological potential of its oxidative enzymes for delignifying raw plant biomass.</title>
        <authorList>
            <person name="Miyauchi S."/>
            <person name="Rancon A."/>
            <person name="Drula E."/>
            <person name="Hage H."/>
            <person name="Chaduli D."/>
            <person name="Favel A."/>
            <person name="Grisel S."/>
            <person name="Henrissat B."/>
            <person name="Herpoel-Gimbert I."/>
            <person name="Ruiz-Duenas F.J."/>
            <person name="Chevret D."/>
            <person name="Hainaut M."/>
            <person name="Lin J."/>
            <person name="Wang M."/>
            <person name="Pangilinan J."/>
            <person name="Lipzen A."/>
            <person name="Lesage-Meessen L."/>
            <person name="Navarro D."/>
            <person name="Riley R."/>
            <person name="Grigoriev I.V."/>
            <person name="Zhou S."/>
            <person name="Raouche S."/>
            <person name="Rosso M.N."/>
        </authorList>
    </citation>
    <scope>NUCLEOTIDE SEQUENCE [LARGE SCALE GENOMIC DNA]</scope>
    <source>
        <strain evidence="8 9">BRFM 1820</strain>
    </source>
</reference>
<dbReference type="GO" id="GO:0005524">
    <property type="term" value="F:ATP binding"/>
    <property type="evidence" value="ECO:0007669"/>
    <property type="project" value="UniProtKB-UniRule"/>
</dbReference>
<keyword evidence="5 6" id="KW-0067">ATP-binding</keyword>
<evidence type="ECO:0000256" key="6">
    <source>
        <dbReference type="PROSITE-ProRule" id="PRU10141"/>
    </source>
</evidence>